<accession>A0AA88YMU2</accession>
<dbReference type="PIRSF" id="PIRSF002419">
    <property type="entry name" value="Tetraspanin"/>
    <property type="match status" value="1"/>
</dbReference>
<name>A0AA88YMU2_PINIB</name>
<organism evidence="8 9">
    <name type="scientific">Pinctada imbricata</name>
    <name type="common">Atlantic pearl-oyster</name>
    <name type="synonym">Pinctada martensii</name>
    <dbReference type="NCBI Taxonomy" id="66713"/>
    <lineage>
        <taxon>Eukaryota</taxon>
        <taxon>Metazoa</taxon>
        <taxon>Spiralia</taxon>
        <taxon>Lophotrochozoa</taxon>
        <taxon>Mollusca</taxon>
        <taxon>Bivalvia</taxon>
        <taxon>Autobranchia</taxon>
        <taxon>Pteriomorphia</taxon>
        <taxon>Pterioida</taxon>
        <taxon>Pterioidea</taxon>
        <taxon>Pteriidae</taxon>
        <taxon>Pinctada</taxon>
    </lineage>
</organism>
<sequence>MAVCRFGIITGDLYNENSVLYKSMALFGGAVFGFSLYPLVDFWFNEYVQSSEKLNKYRTACYIFVAGGAFVVIYSIVGIYGGAKPKYKCPLFTYITCLTLSILLMIGGAVWCYVNRQEIKIEIQNSQVLTEVLKRDYGKEQRITRAFDFMQVELLCCGGVGFEDYKGSDWISALKYQDRYADEVNIQLENAVPLTCCSDYRRYQNTPNPEYQYCVMYTDAYQGGPQPTVGCGKAIVDLFIEYMGVAAGLGIGTLCWMILGIVLAGLLIRKMRNLRYLEEKSWHEMSRRSRGNTPHSSRASSYDHIYR</sequence>
<dbReference type="InterPro" id="IPR018499">
    <property type="entry name" value="Tetraspanin/Peripherin"/>
</dbReference>
<evidence type="ECO:0000256" key="3">
    <source>
        <dbReference type="ARBA" id="ARBA00022692"/>
    </source>
</evidence>
<keyword evidence="5 6" id="KW-0472">Membrane</keyword>
<reference evidence="8" key="1">
    <citation type="submission" date="2019-08" db="EMBL/GenBank/DDBJ databases">
        <title>The improved chromosome-level genome for the pearl oyster Pinctada fucata martensii using PacBio sequencing and Hi-C.</title>
        <authorList>
            <person name="Zheng Z."/>
        </authorList>
    </citation>
    <scope>NUCLEOTIDE SEQUENCE</scope>
    <source>
        <strain evidence="8">ZZ-2019</strain>
        <tissue evidence="8">Adductor muscle</tissue>
    </source>
</reference>
<comment type="similarity">
    <text evidence="2 6">Belongs to the tetraspanin (TM4SF) family.</text>
</comment>
<feature type="transmembrane region" description="Helical" evidence="6">
    <location>
        <begin position="92"/>
        <end position="114"/>
    </location>
</feature>
<comment type="caution">
    <text evidence="8">The sequence shown here is derived from an EMBL/GenBank/DDBJ whole genome shotgun (WGS) entry which is preliminary data.</text>
</comment>
<keyword evidence="4 6" id="KW-1133">Transmembrane helix</keyword>
<feature type="transmembrane region" description="Helical" evidence="6">
    <location>
        <begin position="61"/>
        <end position="80"/>
    </location>
</feature>
<evidence type="ECO:0000313" key="8">
    <source>
        <dbReference type="EMBL" id="KAK3102680.1"/>
    </source>
</evidence>
<evidence type="ECO:0000256" key="4">
    <source>
        <dbReference type="ARBA" id="ARBA00022989"/>
    </source>
</evidence>
<dbReference type="PRINTS" id="PR00259">
    <property type="entry name" value="TMFOUR"/>
</dbReference>
<dbReference type="SUPFAM" id="SSF48652">
    <property type="entry name" value="Tetraspanin"/>
    <property type="match status" value="1"/>
</dbReference>
<feature type="transmembrane region" description="Helical" evidence="6">
    <location>
        <begin position="242"/>
        <end position="268"/>
    </location>
</feature>
<evidence type="ECO:0000256" key="1">
    <source>
        <dbReference type="ARBA" id="ARBA00004141"/>
    </source>
</evidence>
<evidence type="ECO:0000256" key="5">
    <source>
        <dbReference type="ARBA" id="ARBA00023136"/>
    </source>
</evidence>
<protein>
    <recommendedName>
        <fullName evidence="6">Tetraspanin</fullName>
    </recommendedName>
</protein>
<dbReference type="Gene3D" id="1.10.1450.10">
    <property type="entry name" value="Tetraspanin"/>
    <property type="match status" value="1"/>
</dbReference>
<dbReference type="GO" id="GO:0005886">
    <property type="term" value="C:plasma membrane"/>
    <property type="evidence" value="ECO:0007669"/>
    <property type="project" value="TreeGrafter"/>
</dbReference>
<proteinExistence type="inferred from homology"/>
<keyword evidence="9" id="KW-1185">Reference proteome</keyword>
<dbReference type="EMBL" id="VSWD01000005">
    <property type="protein sequence ID" value="KAK3102680.1"/>
    <property type="molecule type" value="Genomic_DNA"/>
</dbReference>
<evidence type="ECO:0000256" key="6">
    <source>
        <dbReference type="RuleBase" id="RU361218"/>
    </source>
</evidence>
<evidence type="ECO:0000256" key="2">
    <source>
        <dbReference type="ARBA" id="ARBA00006840"/>
    </source>
</evidence>
<evidence type="ECO:0000256" key="7">
    <source>
        <dbReference type="SAM" id="MobiDB-lite"/>
    </source>
</evidence>
<dbReference type="AlphaFoldDB" id="A0AA88YMU2"/>
<dbReference type="Proteomes" id="UP001186944">
    <property type="component" value="Unassembled WGS sequence"/>
</dbReference>
<dbReference type="PANTHER" id="PTHR19282:SF544">
    <property type="entry name" value="TETRASPANIN"/>
    <property type="match status" value="1"/>
</dbReference>
<gene>
    <name evidence="8" type="ORF">FSP39_013108</name>
</gene>
<dbReference type="Pfam" id="PF00335">
    <property type="entry name" value="Tetraspanin"/>
    <property type="match status" value="1"/>
</dbReference>
<dbReference type="PANTHER" id="PTHR19282">
    <property type="entry name" value="TETRASPANIN"/>
    <property type="match status" value="1"/>
</dbReference>
<dbReference type="InterPro" id="IPR008952">
    <property type="entry name" value="Tetraspanin_EC2_sf"/>
</dbReference>
<comment type="subcellular location">
    <subcellularLocation>
        <location evidence="1 6">Membrane</location>
        <topology evidence="1 6">Multi-pass membrane protein</topology>
    </subcellularLocation>
</comment>
<keyword evidence="3 6" id="KW-0812">Transmembrane</keyword>
<feature type="region of interest" description="Disordered" evidence="7">
    <location>
        <begin position="287"/>
        <end position="307"/>
    </location>
</feature>
<feature type="compositionally biased region" description="Polar residues" evidence="7">
    <location>
        <begin position="291"/>
        <end position="300"/>
    </location>
</feature>
<dbReference type="InterPro" id="IPR000301">
    <property type="entry name" value="Tetraspanin_animals"/>
</dbReference>
<feature type="transmembrane region" description="Helical" evidence="6">
    <location>
        <begin position="20"/>
        <end position="40"/>
    </location>
</feature>
<dbReference type="CDD" id="cd03127">
    <property type="entry name" value="tetraspanin_LEL"/>
    <property type="match status" value="1"/>
</dbReference>
<evidence type="ECO:0000313" key="9">
    <source>
        <dbReference type="Proteomes" id="UP001186944"/>
    </source>
</evidence>